<name>A0ABY4CX03_9BACL</name>
<sequence>MIKRFEHVGILVSDMERSLAFYKEVFGLQLRLRAALNEQVELAFLYHPDQPDFEVELIGGKAMDAKEGFVNHLAVRVENIDAAMERLKQLGVKMRDEVPRVILNRVKIAFFEGPDGEALELVERE</sequence>
<dbReference type="InterPro" id="IPR037523">
    <property type="entry name" value="VOC_core"/>
</dbReference>
<keyword evidence="4" id="KW-1185">Reference proteome</keyword>
<dbReference type="PROSITE" id="PS51819">
    <property type="entry name" value="VOC"/>
    <property type="match status" value="1"/>
</dbReference>
<dbReference type="RefSeq" id="WP_347439096.1">
    <property type="nucleotide sequence ID" value="NZ_CP089291.1"/>
</dbReference>
<proteinExistence type="predicted"/>
<dbReference type="Gene3D" id="3.10.180.10">
    <property type="entry name" value="2,3-Dihydroxybiphenyl 1,2-Dioxygenase, domain 1"/>
    <property type="match status" value="1"/>
</dbReference>
<evidence type="ECO:0000256" key="1">
    <source>
        <dbReference type="ARBA" id="ARBA00022723"/>
    </source>
</evidence>
<accession>A0ABY4CX03</accession>
<evidence type="ECO:0000313" key="3">
    <source>
        <dbReference type="EMBL" id="UOF92430.1"/>
    </source>
</evidence>
<dbReference type="Pfam" id="PF00903">
    <property type="entry name" value="Glyoxalase"/>
    <property type="match status" value="1"/>
</dbReference>
<dbReference type="SUPFAM" id="SSF54593">
    <property type="entry name" value="Glyoxalase/Bleomycin resistance protein/Dihydroxybiphenyl dioxygenase"/>
    <property type="match status" value="1"/>
</dbReference>
<reference evidence="3" key="1">
    <citation type="submission" date="2021-12" db="EMBL/GenBank/DDBJ databases">
        <title>Alicyclobacillaceae gen. nov., sp. nov., isolated from chalcocite enrichment system.</title>
        <authorList>
            <person name="Jiang Z."/>
        </authorList>
    </citation>
    <scope>NUCLEOTIDE SEQUENCE</scope>
    <source>
        <strain evidence="3">MYW30-H2</strain>
    </source>
</reference>
<dbReference type="PANTHER" id="PTHR43048">
    <property type="entry name" value="METHYLMALONYL-COA EPIMERASE"/>
    <property type="match status" value="1"/>
</dbReference>
<keyword evidence="1" id="KW-0479">Metal-binding</keyword>
<dbReference type="InterPro" id="IPR029068">
    <property type="entry name" value="Glyas_Bleomycin-R_OHBP_Dase"/>
</dbReference>
<dbReference type="PANTHER" id="PTHR43048:SF3">
    <property type="entry name" value="METHYLMALONYL-COA EPIMERASE, MITOCHONDRIAL"/>
    <property type="match status" value="1"/>
</dbReference>
<protein>
    <submittedName>
        <fullName evidence="3">VOC family protein</fullName>
    </submittedName>
</protein>
<organism evidence="3 4">
    <name type="scientific">Fodinisporobacter ferrooxydans</name>
    <dbReference type="NCBI Taxonomy" id="2901836"/>
    <lineage>
        <taxon>Bacteria</taxon>
        <taxon>Bacillati</taxon>
        <taxon>Bacillota</taxon>
        <taxon>Bacilli</taxon>
        <taxon>Bacillales</taxon>
        <taxon>Alicyclobacillaceae</taxon>
        <taxon>Fodinisporobacter</taxon>
    </lineage>
</organism>
<dbReference type="InterPro" id="IPR018146">
    <property type="entry name" value="Glyoxalase_1_CS"/>
</dbReference>
<dbReference type="PROSITE" id="PS00934">
    <property type="entry name" value="GLYOXALASE_I_1"/>
    <property type="match status" value="1"/>
</dbReference>
<dbReference type="InterPro" id="IPR004360">
    <property type="entry name" value="Glyas_Fos-R_dOase_dom"/>
</dbReference>
<dbReference type="InterPro" id="IPR051785">
    <property type="entry name" value="MMCE/EMCE_epimerase"/>
</dbReference>
<feature type="domain" description="VOC" evidence="2">
    <location>
        <begin position="4"/>
        <end position="124"/>
    </location>
</feature>
<gene>
    <name evidence="3" type="ORF">LSG31_09870</name>
</gene>
<dbReference type="EMBL" id="CP089291">
    <property type="protein sequence ID" value="UOF92430.1"/>
    <property type="molecule type" value="Genomic_DNA"/>
</dbReference>
<evidence type="ECO:0000313" key="4">
    <source>
        <dbReference type="Proteomes" id="UP000830167"/>
    </source>
</evidence>
<evidence type="ECO:0000259" key="2">
    <source>
        <dbReference type="PROSITE" id="PS51819"/>
    </source>
</evidence>
<dbReference type="Proteomes" id="UP000830167">
    <property type="component" value="Chromosome"/>
</dbReference>